<accession>A0A0V0ULY6</accession>
<evidence type="ECO:0000313" key="2">
    <source>
        <dbReference type="Proteomes" id="UP000054783"/>
    </source>
</evidence>
<proteinExistence type="predicted"/>
<dbReference type="AlphaFoldDB" id="A0A0V0ULY6"/>
<name>A0A0V0ULY6_9BILA</name>
<organism evidence="1 2">
    <name type="scientific">Trichinella patagoniensis</name>
    <dbReference type="NCBI Taxonomy" id="990121"/>
    <lineage>
        <taxon>Eukaryota</taxon>
        <taxon>Metazoa</taxon>
        <taxon>Ecdysozoa</taxon>
        <taxon>Nematoda</taxon>
        <taxon>Enoplea</taxon>
        <taxon>Dorylaimia</taxon>
        <taxon>Trichinellida</taxon>
        <taxon>Trichinellidae</taxon>
        <taxon>Trichinella</taxon>
    </lineage>
</organism>
<evidence type="ECO:0000313" key="1">
    <source>
        <dbReference type="EMBL" id="KRX52013.1"/>
    </source>
</evidence>
<protein>
    <submittedName>
        <fullName evidence="1">Uncharacterized protein</fullName>
    </submittedName>
</protein>
<keyword evidence="2" id="KW-1185">Reference proteome</keyword>
<reference evidence="1 2" key="1">
    <citation type="submission" date="2015-01" db="EMBL/GenBank/DDBJ databases">
        <title>Evolution of Trichinella species and genotypes.</title>
        <authorList>
            <person name="Korhonen P.K."/>
            <person name="Edoardo P."/>
            <person name="Giuseppe L.R."/>
            <person name="Gasser R.B."/>
        </authorList>
    </citation>
    <scope>NUCLEOTIDE SEQUENCE [LARGE SCALE GENOMIC DNA]</scope>
    <source>
        <strain evidence="1">ISS2496</strain>
    </source>
</reference>
<comment type="caution">
    <text evidence="1">The sequence shown here is derived from an EMBL/GenBank/DDBJ whole genome shotgun (WGS) entry which is preliminary data.</text>
</comment>
<dbReference type="Proteomes" id="UP000054783">
    <property type="component" value="Unassembled WGS sequence"/>
</dbReference>
<dbReference type="EMBL" id="JYDQ01006464">
    <property type="protein sequence ID" value="KRX52013.1"/>
    <property type="molecule type" value="Genomic_DNA"/>
</dbReference>
<gene>
    <name evidence="1" type="ORF">T12_4268</name>
</gene>
<sequence length="35" mass="4255">MRHQDPFSIWPLLPNKRSMETIFPQHIQRDHADIV</sequence>